<dbReference type="EMBL" id="FXYG01000001">
    <property type="protein sequence ID" value="SMX35768.1"/>
    <property type="molecule type" value="Genomic_DNA"/>
</dbReference>
<dbReference type="AlphaFoldDB" id="A0A238JYM1"/>
<evidence type="ECO:0000313" key="4">
    <source>
        <dbReference type="Proteomes" id="UP000202485"/>
    </source>
</evidence>
<feature type="compositionally biased region" description="Low complexity" evidence="1">
    <location>
        <begin position="229"/>
        <end position="244"/>
    </location>
</feature>
<dbReference type="Pfam" id="PF13403">
    <property type="entry name" value="Hint_2"/>
    <property type="match status" value="1"/>
</dbReference>
<evidence type="ECO:0000256" key="1">
    <source>
        <dbReference type="SAM" id="MobiDB-lite"/>
    </source>
</evidence>
<protein>
    <recommendedName>
        <fullName evidence="2">Hedgehog/Intein (Hint) domain-containing protein</fullName>
    </recommendedName>
</protein>
<feature type="region of interest" description="Disordered" evidence="1">
    <location>
        <begin position="225"/>
        <end position="254"/>
    </location>
</feature>
<keyword evidence="4" id="KW-1185">Reference proteome</keyword>
<feature type="domain" description="Hedgehog/Intein (Hint)" evidence="2">
    <location>
        <begin position="30"/>
        <end position="161"/>
    </location>
</feature>
<accession>A0A238JYM1</accession>
<name>A0A238JYM1_9RHOB</name>
<dbReference type="RefSeq" id="WP_254920142.1">
    <property type="nucleotide sequence ID" value="NZ_FXYG01000001.1"/>
</dbReference>
<sequence>MLEVVSVSGFSEKNIQTVPGDAVSVRRGGLLHGTKVATTNGWKLADALVAGDLVRTMDNGFQEVKRVSHDRIAVPAGEVRPDFLPVRVPSRAAYNGRAVWLMPEQGMAVALSSDGNIDEGLAIIPARLLSGHFSFSSQTPAEEFQVTSLFFEQDEVVFIEGGFQAFCSSCRIRSLSGPSRRSYAVLEESEARSLVTSIAEAGELSAIANPLGALPAPIPQEPIFPIRPPSGVRRPGRPGRPNVPALFLRPEWQT</sequence>
<evidence type="ECO:0000313" key="3">
    <source>
        <dbReference type="EMBL" id="SMX35768.1"/>
    </source>
</evidence>
<evidence type="ECO:0000259" key="2">
    <source>
        <dbReference type="Pfam" id="PF13403"/>
    </source>
</evidence>
<dbReference type="Proteomes" id="UP000202485">
    <property type="component" value="Unassembled WGS sequence"/>
</dbReference>
<dbReference type="InterPro" id="IPR028992">
    <property type="entry name" value="Hedgehog/Intein_dom"/>
</dbReference>
<reference evidence="4" key="1">
    <citation type="submission" date="2017-05" db="EMBL/GenBank/DDBJ databases">
        <authorList>
            <person name="Rodrigo-Torres L."/>
            <person name="Arahal R. D."/>
            <person name="Lucena T."/>
        </authorList>
    </citation>
    <scope>NUCLEOTIDE SEQUENCE [LARGE SCALE GENOMIC DNA]</scope>
    <source>
        <strain evidence="4">CECT 8715</strain>
    </source>
</reference>
<gene>
    <name evidence="3" type="ORF">RUA8715_01173</name>
</gene>
<organism evidence="3 4">
    <name type="scientific">Ruegeria arenilitoris</name>
    <dbReference type="NCBI Taxonomy" id="1173585"/>
    <lineage>
        <taxon>Bacteria</taxon>
        <taxon>Pseudomonadati</taxon>
        <taxon>Pseudomonadota</taxon>
        <taxon>Alphaproteobacteria</taxon>
        <taxon>Rhodobacterales</taxon>
        <taxon>Roseobacteraceae</taxon>
        <taxon>Ruegeria</taxon>
    </lineage>
</organism>
<proteinExistence type="predicted"/>